<dbReference type="GO" id="GO:0005737">
    <property type="term" value="C:cytoplasm"/>
    <property type="evidence" value="ECO:0007669"/>
    <property type="project" value="UniProtKB-SubCell"/>
</dbReference>
<keyword evidence="11" id="KW-0411">Iron-sulfur</keyword>
<evidence type="ECO:0000256" key="3">
    <source>
        <dbReference type="ARBA" id="ARBA00022485"/>
    </source>
</evidence>
<evidence type="ECO:0000256" key="7">
    <source>
        <dbReference type="ARBA" id="ARBA00022679"/>
    </source>
</evidence>
<feature type="region of interest" description="Disordered" evidence="12">
    <location>
        <begin position="187"/>
        <end position="317"/>
    </location>
</feature>
<evidence type="ECO:0000259" key="13">
    <source>
        <dbReference type="PROSITE" id="PS51918"/>
    </source>
</evidence>
<evidence type="ECO:0000256" key="2">
    <source>
        <dbReference type="ARBA" id="ARBA00004496"/>
    </source>
</evidence>
<dbReference type="NCBIfam" id="TIGR00048">
    <property type="entry name" value="rRNA_mod_RlmN"/>
    <property type="match status" value="1"/>
</dbReference>
<keyword evidence="5" id="KW-0698">rRNA processing</keyword>
<dbReference type="InterPro" id="IPR058240">
    <property type="entry name" value="rSAM_sf"/>
</dbReference>
<name>A0A8J4CM84_9CHLO</name>
<keyword evidence="7" id="KW-0808">Transferase</keyword>
<feature type="compositionally biased region" description="Basic and acidic residues" evidence="12">
    <location>
        <begin position="206"/>
        <end position="224"/>
    </location>
</feature>
<feature type="compositionally biased region" description="Gly residues" evidence="12">
    <location>
        <begin position="290"/>
        <end position="314"/>
    </location>
</feature>
<dbReference type="Proteomes" id="UP000747110">
    <property type="component" value="Unassembled WGS sequence"/>
</dbReference>
<dbReference type="OrthoDB" id="496065at2759"/>
<keyword evidence="3" id="KW-0004">4Fe-4S</keyword>
<dbReference type="SFLD" id="SFLDF00275">
    <property type="entry name" value="adenosine_C2_methyltransferase"/>
    <property type="match status" value="1"/>
</dbReference>
<dbReference type="InterPro" id="IPR004383">
    <property type="entry name" value="rRNA_lsu_MTrfase_RlmN/Cfr"/>
</dbReference>
<dbReference type="FunFam" id="3.20.20.70:FF:000014">
    <property type="entry name" value="Probable dual-specificity RNA methyltransferase RlmN"/>
    <property type="match status" value="1"/>
</dbReference>
<evidence type="ECO:0000256" key="12">
    <source>
        <dbReference type="SAM" id="MobiDB-lite"/>
    </source>
</evidence>
<dbReference type="SFLD" id="SFLDG01062">
    <property type="entry name" value="methyltransferase_(Class_A)"/>
    <property type="match status" value="1"/>
</dbReference>
<dbReference type="EMBL" id="BNCP01000032">
    <property type="protein sequence ID" value="GIL85156.1"/>
    <property type="molecule type" value="Genomic_DNA"/>
</dbReference>
<dbReference type="Pfam" id="PF04055">
    <property type="entry name" value="Radical_SAM"/>
    <property type="match status" value="1"/>
</dbReference>
<protein>
    <recommendedName>
        <fullName evidence="13">Radical SAM core domain-containing protein</fullName>
    </recommendedName>
</protein>
<dbReference type="PANTHER" id="PTHR30544">
    <property type="entry name" value="23S RRNA METHYLTRANSFERASE"/>
    <property type="match status" value="1"/>
</dbReference>
<dbReference type="InterPro" id="IPR007197">
    <property type="entry name" value="rSAM"/>
</dbReference>
<keyword evidence="10" id="KW-0408">Iron</keyword>
<keyword evidence="4" id="KW-0963">Cytoplasm</keyword>
<dbReference type="SUPFAM" id="SSF102114">
    <property type="entry name" value="Radical SAM enzymes"/>
    <property type="match status" value="1"/>
</dbReference>
<dbReference type="CDD" id="cd01335">
    <property type="entry name" value="Radical_SAM"/>
    <property type="match status" value="1"/>
</dbReference>
<evidence type="ECO:0000256" key="1">
    <source>
        <dbReference type="ARBA" id="ARBA00001966"/>
    </source>
</evidence>
<dbReference type="InterPro" id="IPR027492">
    <property type="entry name" value="RNA_MTrfase_RlmN"/>
</dbReference>
<evidence type="ECO:0000256" key="8">
    <source>
        <dbReference type="ARBA" id="ARBA00022691"/>
    </source>
</evidence>
<sequence>MHFVPSTFNAKGFNVNCIRSFVICVIPKLLKTFSTQASTMALSGCRPILASGHPWVAPAATVPLSSSRYCSSTAECGQQSPRTSVMANAQAQASTCGIRGPWFMLPSRTPCQPATSRECNLPSPLSHISSCWSINIPRIACGAMRPGSSAPGVGITPVVLGGNGSSIIRQRPYSSSVTSSSVAASAIRTASGDKRAASWAGSGQEIRSRSTGEMSDHRSGRDGGRNYSPRGDSNRVAGYEKQENARTAVMGRRSAGGNASGQSPHSARRYEGDQDRVRAAQRRPKQVEGHGQGGTSSEGGGSTATGRGGDGGGRTAAAAAAGVVTTTSAPLAVTATSPSQPLQQQHPGDQRVVLPEGVYPTFVPRNPGIQDGQWNSRDEGMVELALQDAAAVVVRSKSQRAGVVILGSELTELELLAERYGQPRFRAKQLLEGVLKGAHSVEEISTIPKEWRTQLLADGVRSGRSLLHHSVGDEDGTKKFLLQLHDGRIVETVGIPTEDRLTVCVSSQVGCPMRCTFCATGKGGFARNLAPYEIMDQVLTVQELFGRRVSNVVFMGMGEPLLNLPAVVAAYQGLNQQIGIGGAFITISTVGVPNAIPRLAASGLKVTLAVSLHAPNQALRESIIPSAKAYPLEALMEDCVTYYRISGRRVTFEYTLLSGVNDEIAHAKELAALLRRYNMMSHVNIIPWNPVDESEFIRPSRNRVYAFRRAVEATGLPCTVRETRGLEAAAACGQLRNSFQKQPLPGFQEPL</sequence>
<dbReference type="InterPro" id="IPR040072">
    <property type="entry name" value="Methyltransferase_A"/>
</dbReference>
<keyword evidence="15" id="KW-1185">Reference proteome</keyword>
<dbReference type="GO" id="GO:0008173">
    <property type="term" value="F:RNA methyltransferase activity"/>
    <property type="evidence" value="ECO:0007669"/>
    <property type="project" value="InterPro"/>
</dbReference>
<comment type="caution">
    <text evidence="14">The sequence shown here is derived from an EMBL/GenBank/DDBJ whole genome shotgun (WGS) entry which is preliminary data.</text>
</comment>
<feature type="domain" description="Radical SAM core" evidence="13">
    <location>
        <begin position="497"/>
        <end position="727"/>
    </location>
</feature>
<evidence type="ECO:0000256" key="11">
    <source>
        <dbReference type="ARBA" id="ARBA00023014"/>
    </source>
</evidence>
<evidence type="ECO:0000313" key="14">
    <source>
        <dbReference type="EMBL" id="GIL85156.1"/>
    </source>
</evidence>
<evidence type="ECO:0000256" key="10">
    <source>
        <dbReference type="ARBA" id="ARBA00023004"/>
    </source>
</evidence>
<comment type="cofactor">
    <cofactor evidence="1">
        <name>[4Fe-4S] cluster</name>
        <dbReference type="ChEBI" id="CHEBI:49883"/>
    </cofactor>
</comment>
<dbReference type="PANTHER" id="PTHR30544:SF5">
    <property type="entry name" value="RADICAL SAM CORE DOMAIN-CONTAINING PROTEIN"/>
    <property type="match status" value="1"/>
</dbReference>
<comment type="subcellular location">
    <subcellularLocation>
        <location evidence="2">Cytoplasm</location>
    </subcellularLocation>
</comment>
<proteinExistence type="inferred from homology"/>
<evidence type="ECO:0000256" key="4">
    <source>
        <dbReference type="ARBA" id="ARBA00022490"/>
    </source>
</evidence>
<dbReference type="Gene3D" id="1.10.150.530">
    <property type="match status" value="1"/>
</dbReference>
<dbReference type="PROSITE" id="PS51918">
    <property type="entry name" value="RADICAL_SAM"/>
    <property type="match status" value="1"/>
</dbReference>
<dbReference type="GO" id="GO:0051539">
    <property type="term" value="F:4 iron, 4 sulfur cluster binding"/>
    <property type="evidence" value="ECO:0007669"/>
    <property type="project" value="UniProtKB-KW"/>
</dbReference>
<dbReference type="AlphaFoldDB" id="A0A8J4CM84"/>
<gene>
    <name evidence="14" type="ORF">Vretifemale_13561</name>
</gene>
<evidence type="ECO:0000313" key="15">
    <source>
        <dbReference type="Proteomes" id="UP000747110"/>
    </source>
</evidence>
<keyword evidence="6" id="KW-0489">Methyltransferase</keyword>
<accession>A0A8J4CM84</accession>
<feature type="compositionally biased region" description="Basic and acidic residues" evidence="12">
    <location>
        <begin position="268"/>
        <end position="278"/>
    </location>
</feature>
<dbReference type="GO" id="GO:0070475">
    <property type="term" value="P:rRNA base methylation"/>
    <property type="evidence" value="ECO:0007669"/>
    <property type="project" value="InterPro"/>
</dbReference>
<dbReference type="GO" id="GO:0046872">
    <property type="term" value="F:metal ion binding"/>
    <property type="evidence" value="ECO:0007669"/>
    <property type="project" value="UniProtKB-KW"/>
</dbReference>
<dbReference type="GO" id="GO:0030488">
    <property type="term" value="P:tRNA methylation"/>
    <property type="evidence" value="ECO:0007669"/>
    <property type="project" value="InterPro"/>
</dbReference>
<evidence type="ECO:0000256" key="6">
    <source>
        <dbReference type="ARBA" id="ARBA00022603"/>
    </source>
</evidence>
<dbReference type="Gene3D" id="3.20.20.70">
    <property type="entry name" value="Aldolase class I"/>
    <property type="match status" value="1"/>
</dbReference>
<keyword evidence="9" id="KW-0479">Metal-binding</keyword>
<keyword evidence="8" id="KW-0949">S-adenosyl-L-methionine</keyword>
<dbReference type="SFLD" id="SFLDS00029">
    <property type="entry name" value="Radical_SAM"/>
    <property type="match status" value="1"/>
</dbReference>
<evidence type="ECO:0000256" key="9">
    <source>
        <dbReference type="ARBA" id="ARBA00022723"/>
    </source>
</evidence>
<reference evidence="14" key="1">
    <citation type="journal article" date="2021" name="Proc. Natl. Acad. Sci. U.S.A.">
        <title>Three genomes in the algal genus Volvox reveal the fate of a haploid sex-determining region after a transition to homothallism.</title>
        <authorList>
            <person name="Yamamoto K."/>
            <person name="Hamaji T."/>
            <person name="Kawai-Toyooka H."/>
            <person name="Matsuzaki R."/>
            <person name="Takahashi F."/>
            <person name="Nishimura Y."/>
            <person name="Kawachi M."/>
            <person name="Noguchi H."/>
            <person name="Minakuchi Y."/>
            <person name="Umen J.G."/>
            <person name="Toyoda A."/>
            <person name="Nozaki H."/>
        </authorList>
    </citation>
    <scope>NUCLEOTIDE SEQUENCE</scope>
    <source>
        <strain evidence="14">NIES-3786</strain>
    </source>
</reference>
<evidence type="ECO:0000256" key="5">
    <source>
        <dbReference type="ARBA" id="ARBA00022552"/>
    </source>
</evidence>
<organism evidence="14 15">
    <name type="scientific">Volvox reticuliferus</name>
    <dbReference type="NCBI Taxonomy" id="1737510"/>
    <lineage>
        <taxon>Eukaryota</taxon>
        <taxon>Viridiplantae</taxon>
        <taxon>Chlorophyta</taxon>
        <taxon>core chlorophytes</taxon>
        <taxon>Chlorophyceae</taxon>
        <taxon>CS clade</taxon>
        <taxon>Chlamydomonadales</taxon>
        <taxon>Volvocaceae</taxon>
        <taxon>Volvox</taxon>
    </lineage>
</organism>
<dbReference type="InterPro" id="IPR013785">
    <property type="entry name" value="Aldolase_TIM"/>
</dbReference>
<dbReference type="HAMAP" id="MF_01849">
    <property type="entry name" value="RNA_methyltr_RlmN"/>
    <property type="match status" value="1"/>
</dbReference>